<organism evidence="1">
    <name type="scientific">marine sediment metagenome</name>
    <dbReference type="NCBI Taxonomy" id="412755"/>
    <lineage>
        <taxon>unclassified sequences</taxon>
        <taxon>metagenomes</taxon>
        <taxon>ecological metagenomes</taxon>
    </lineage>
</organism>
<name>A0A0F9X0P0_9ZZZZ</name>
<evidence type="ECO:0008006" key="2">
    <source>
        <dbReference type="Google" id="ProtNLM"/>
    </source>
</evidence>
<evidence type="ECO:0000313" key="1">
    <source>
        <dbReference type="EMBL" id="KKN92321.1"/>
    </source>
</evidence>
<reference evidence="1" key="1">
    <citation type="journal article" date="2015" name="Nature">
        <title>Complex archaea that bridge the gap between prokaryotes and eukaryotes.</title>
        <authorList>
            <person name="Spang A."/>
            <person name="Saw J.H."/>
            <person name="Jorgensen S.L."/>
            <person name="Zaremba-Niedzwiedzka K."/>
            <person name="Martijn J."/>
            <person name="Lind A.E."/>
            <person name="van Eijk R."/>
            <person name="Schleper C."/>
            <person name="Guy L."/>
            <person name="Ettema T.J."/>
        </authorList>
    </citation>
    <scope>NUCLEOTIDE SEQUENCE</scope>
</reference>
<dbReference type="EMBL" id="LAZR01000095">
    <property type="protein sequence ID" value="KKN92321.1"/>
    <property type="molecule type" value="Genomic_DNA"/>
</dbReference>
<comment type="caution">
    <text evidence="1">The sequence shown here is derived from an EMBL/GenBank/DDBJ whole genome shotgun (WGS) entry which is preliminary data.</text>
</comment>
<gene>
    <name evidence="1" type="ORF">LCGC14_0208120</name>
</gene>
<protein>
    <recommendedName>
        <fullName evidence="2">HNH domain-containing protein</fullName>
    </recommendedName>
</protein>
<sequence length="230" mass="26318">MEAKKRTRRVPKRLNTPFLKHGIEEINNEIEKAYSKVTGKDKLWQTYEKIKVSDAEACFHQYRGKCVFCDTRLSYLGRATLNAARLMFYVPLKVGGEARPDNLIVVCAPCKQEYRSTRKLRQDITGLDSFADCCEELFVAVRDGQPQGKIDMLKQRLNTRLTDVATCMRYVITHDWVPKGMEKLVEGQNTMAEALEGMGKGKDTKAAITNKVKQAVTTKQYRIMREPTDE</sequence>
<dbReference type="Gene3D" id="1.10.30.50">
    <property type="match status" value="1"/>
</dbReference>
<proteinExistence type="predicted"/>
<dbReference type="AlphaFoldDB" id="A0A0F9X0P0"/>
<accession>A0A0F9X0P0</accession>